<dbReference type="OrthoDB" id="7675395at2"/>
<evidence type="ECO:0000313" key="1">
    <source>
        <dbReference type="EMBL" id="EDP95870.1"/>
    </source>
</evidence>
<evidence type="ECO:0008006" key="3">
    <source>
        <dbReference type="Google" id="ProtNLM"/>
    </source>
</evidence>
<organism evidence="1 2">
    <name type="scientific">Kordia algicida OT-1</name>
    <dbReference type="NCBI Taxonomy" id="391587"/>
    <lineage>
        <taxon>Bacteria</taxon>
        <taxon>Pseudomonadati</taxon>
        <taxon>Bacteroidota</taxon>
        <taxon>Flavobacteriia</taxon>
        <taxon>Flavobacteriales</taxon>
        <taxon>Flavobacteriaceae</taxon>
        <taxon>Kordia</taxon>
    </lineage>
</organism>
<dbReference type="InterPro" id="IPR011042">
    <property type="entry name" value="6-blade_b-propeller_TolB-like"/>
</dbReference>
<sequence length="305" mass="33804">MKAFLKIIVLSMLIFACKSEKKDAEKVPKEEQKAIVLKSKLLHEVNGLTHCESIVYDENKNILYASLIGNREAGDGSVATVSLEGKVIDTMFVKGLNDPKGIAITDDKLYVSDVTELVEADINTGEIIKKHTLEGIKFLNDVAIAHDGTVYVSDTFNSSIYALKTDGTFSEWLNSEALEHPNGLLKVENNMYVSAWGNMVGPDGKKKQSGNFLKVNMETKEITKVSKDTLGNLDGVQIYDKDNFIISSWRTGKIMKINNNGAVEDVLTVGISVGDILYIPEKKLLALPMNRQNQLLIYKLQESEK</sequence>
<dbReference type="PROSITE" id="PS51257">
    <property type="entry name" value="PROKAR_LIPOPROTEIN"/>
    <property type="match status" value="1"/>
</dbReference>
<dbReference type="SUPFAM" id="SSF63829">
    <property type="entry name" value="Calcium-dependent phosphotriesterase"/>
    <property type="match status" value="1"/>
</dbReference>
<dbReference type="Gene3D" id="2.120.10.30">
    <property type="entry name" value="TolB, C-terminal domain"/>
    <property type="match status" value="1"/>
</dbReference>
<protein>
    <recommendedName>
        <fullName evidence="3">Periplasmic ATP/GTP-binding protein</fullName>
    </recommendedName>
</protein>
<proteinExistence type="predicted"/>
<gene>
    <name evidence="1" type="ORF">KAOT1_05682</name>
</gene>
<dbReference type="Proteomes" id="UP000002945">
    <property type="component" value="Unassembled WGS sequence"/>
</dbReference>
<accession>A9E0J1</accession>
<comment type="caution">
    <text evidence="1">The sequence shown here is derived from an EMBL/GenBank/DDBJ whole genome shotgun (WGS) entry which is preliminary data.</text>
</comment>
<dbReference type="eggNOG" id="COG3391">
    <property type="taxonomic scope" value="Bacteria"/>
</dbReference>
<dbReference type="RefSeq" id="WP_007093705.1">
    <property type="nucleotide sequence ID" value="NZ_CP142125.1"/>
</dbReference>
<reference evidence="1 2" key="1">
    <citation type="journal article" date="2011" name="J. Bacteriol.">
        <title>Genome sequence of the algicidal bacterium Kordia algicida OT-1.</title>
        <authorList>
            <person name="Lee H.S."/>
            <person name="Kang S.G."/>
            <person name="Kwon K.K."/>
            <person name="Lee J.H."/>
            <person name="Kim S.J."/>
        </authorList>
    </citation>
    <scope>NUCLEOTIDE SEQUENCE [LARGE SCALE GENOMIC DNA]</scope>
    <source>
        <strain evidence="1 2">OT-1</strain>
    </source>
</reference>
<name>A9E0J1_9FLAO</name>
<evidence type="ECO:0000313" key="2">
    <source>
        <dbReference type="Proteomes" id="UP000002945"/>
    </source>
</evidence>
<dbReference type="AlphaFoldDB" id="A9E0J1"/>
<dbReference type="EMBL" id="ABIB01000006">
    <property type="protein sequence ID" value="EDP95870.1"/>
    <property type="molecule type" value="Genomic_DNA"/>
</dbReference>
<dbReference type="HOGENOM" id="CLU_070070_0_1_10"/>
<keyword evidence="2" id="KW-1185">Reference proteome</keyword>
<dbReference type="STRING" id="391587.KAOT1_05682"/>